<dbReference type="SUPFAM" id="SSF53927">
    <property type="entry name" value="Cytidine deaminase-like"/>
    <property type="match status" value="1"/>
</dbReference>
<comment type="caution">
    <text evidence="4">The sequence shown here is derived from an EMBL/GenBank/DDBJ whole genome shotgun (WGS) entry which is preliminary data.</text>
</comment>
<organism evidence="4">
    <name type="scientific">Thermodesulfobium narugense</name>
    <dbReference type="NCBI Taxonomy" id="184064"/>
    <lineage>
        <taxon>Bacteria</taxon>
        <taxon>Pseudomonadati</taxon>
        <taxon>Thermodesulfobiota</taxon>
        <taxon>Thermodesulfobiia</taxon>
        <taxon>Thermodesulfobiales</taxon>
        <taxon>Thermodesulfobiaceae</taxon>
        <taxon>Thermodesulfobium</taxon>
    </lineage>
</organism>
<dbReference type="InterPro" id="IPR016192">
    <property type="entry name" value="APOBEC/CMP_deaminase_Zn-bd"/>
</dbReference>
<dbReference type="PROSITE" id="PS00903">
    <property type="entry name" value="CYT_DCMP_DEAMINASES_1"/>
    <property type="match status" value="1"/>
</dbReference>
<protein>
    <submittedName>
        <fullName evidence="4">Nucleoside deaminase</fullName>
    </submittedName>
</protein>
<dbReference type="PROSITE" id="PS51747">
    <property type="entry name" value="CYT_DCMP_DEAMINASES_2"/>
    <property type="match status" value="1"/>
</dbReference>
<dbReference type="PANTHER" id="PTHR11079:SF202">
    <property type="entry name" value="TRNA-SPECIFIC ADENOSINE DEAMINASE"/>
    <property type="match status" value="1"/>
</dbReference>
<dbReference type="PANTHER" id="PTHR11079">
    <property type="entry name" value="CYTOSINE DEAMINASE FAMILY MEMBER"/>
    <property type="match status" value="1"/>
</dbReference>
<reference evidence="4" key="1">
    <citation type="journal article" date="2020" name="mSystems">
        <title>Genome- and Community-Level Interaction Insights into Carbon Utilization and Element Cycling Functions of Hydrothermarchaeota in Hydrothermal Sediment.</title>
        <authorList>
            <person name="Zhou Z."/>
            <person name="Liu Y."/>
            <person name="Xu W."/>
            <person name="Pan J."/>
            <person name="Luo Z.H."/>
            <person name="Li M."/>
        </authorList>
    </citation>
    <scope>NUCLEOTIDE SEQUENCE [LARGE SCALE GENOMIC DNA]</scope>
    <source>
        <strain evidence="4">SpSt-1019</strain>
    </source>
</reference>
<evidence type="ECO:0000256" key="1">
    <source>
        <dbReference type="ARBA" id="ARBA00022723"/>
    </source>
</evidence>
<keyword evidence="2" id="KW-0862">Zinc</keyword>
<name>A0A7C5P7I8_9BACT</name>
<dbReference type="CDD" id="cd01285">
    <property type="entry name" value="nucleoside_deaminase"/>
    <property type="match status" value="1"/>
</dbReference>
<dbReference type="GO" id="GO:0008270">
    <property type="term" value="F:zinc ion binding"/>
    <property type="evidence" value="ECO:0007669"/>
    <property type="project" value="InterPro"/>
</dbReference>
<dbReference type="GO" id="GO:0002100">
    <property type="term" value="P:tRNA wobble adenosine to inosine editing"/>
    <property type="evidence" value="ECO:0007669"/>
    <property type="project" value="InterPro"/>
</dbReference>
<dbReference type="EMBL" id="DRUY01000072">
    <property type="protein sequence ID" value="HHI65328.1"/>
    <property type="molecule type" value="Genomic_DNA"/>
</dbReference>
<gene>
    <name evidence="4" type="ORF">ENL70_02105</name>
</gene>
<evidence type="ECO:0000259" key="3">
    <source>
        <dbReference type="PROSITE" id="PS51747"/>
    </source>
</evidence>
<dbReference type="GO" id="GO:0052717">
    <property type="term" value="F:tRNA-specific adenosine-34 deaminase activity"/>
    <property type="evidence" value="ECO:0007669"/>
    <property type="project" value="UniProtKB-EC"/>
</dbReference>
<dbReference type="AlphaFoldDB" id="A0A7C5P7I8"/>
<feature type="domain" description="CMP/dCMP-type deaminase" evidence="3">
    <location>
        <begin position="4"/>
        <end position="128"/>
    </location>
</feature>
<sequence>MTNDPINMLYFLSLLSYNAGEMPVGALIYKDGLILSTSQNYCERERSPIEHAEMLAIKIAIQRYSKWYIQGATIYCSLEPCLMCAGAIIESKIKNVIYCVSSRSSTREILESNGIFCREIYDKRFKDLIERFFREIRNKKRSI</sequence>
<keyword evidence="1" id="KW-0479">Metal-binding</keyword>
<evidence type="ECO:0000256" key="2">
    <source>
        <dbReference type="ARBA" id="ARBA00022833"/>
    </source>
</evidence>
<evidence type="ECO:0000313" key="4">
    <source>
        <dbReference type="EMBL" id="HHI65328.1"/>
    </source>
</evidence>
<dbReference type="Gene3D" id="3.40.140.10">
    <property type="entry name" value="Cytidine Deaminase, domain 2"/>
    <property type="match status" value="1"/>
</dbReference>
<proteinExistence type="predicted"/>
<dbReference type="InterPro" id="IPR016193">
    <property type="entry name" value="Cytidine_deaminase-like"/>
</dbReference>
<dbReference type="InterPro" id="IPR002125">
    <property type="entry name" value="CMP_dCMP_dom"/>
</dbReference>
<accession>A0A7C5P7I8</accession>
<dbReference type="Pfam" id="PF00383">
    <property type="entry name" value="dCMP_cyt_deam_1"/>
    <property type="match status" value="1"/>
</dbReference>